<name>A0A1F6WBF9_9BACT</name>
<sequence length="214" mass="26020">MSFLLNFVIILIRERTKMETQKQPSLNELVQERVQQAVTSIPVRLRRIDRRKGYTLEELEDVFEMRISENLLSYLEEKSKWVKDEQGNYKLVEIYEPLKERQITKTKSERILEQKAKRELKIENEGPGKYLNLNKYESDLLDYLKSNFNESEFTSEEIKFQNARVRNRSKMWEHLQYLTSNDYLEKLRTEEKRNKYYHYLRLKPHSMAQGRLTK</sequence>
<organism evidence="1 2">
    <name type="scientific">Candidatus Nomurabacteria bacterium RIFCSPHIGHO2_12_FULL_37_29</name>
    <dbReference type="NCBI Taxonomy" id="1801759"/>
    <lineage>
        <taxon>Bacteria</taxon>
        <taxon>Candidatus Nomuraibacteriota</taxon>
    </lineage>
</organism>
<reference evidence="1 2" key="1">
    <citation type="journal article" date="2016" name="Nat. Commun.">
        <title>Thousands of microbial genomes shed light on interconnected biogeochemical processes in an aquifer system.</title>
        <authorList>
            <person name="Anantharaman K."/>
            <person name="Brown C.T."/>
            <person name="Hug L.A."/>
            <person name="Sharon I."/>
            <person name="Castelle C.J."/>
            <person name="Probst A.J."/>
            <person name="Thomas B.C."/>
            <person name="Singh A."/>
            <person name="Wilkins M.J."/>
            <person name="Karaoz U."/>
            <person name="Brodie E.L."/>
            <person name="Williams K.H."/>
            <person name="Hubbard S.S."/>
            <person name="Banfield J.F."/>
        </authorList>
    </citation>
    <scope>NUCLEOTIDE SEQUENCE [LARGE SCALE GENOMIC DNA]</scope>
</reference>
<evidence type="ECO:0000313" key="2">
    <source>
        <dbReference type="Proteomes" id="UP000177052"/>
    </source>
</evidence>
<dbReference type="AlphaFoldDB" id="A0A1F6WBF9"/>
<proteinExistence type="predicted"/>
<dbReference type="Proteomes" id="UP000177052">
    <property type="component" value="Unassembled WGS sequence"/>
</dbReference>
<accession>A0A1F6WBF9</accession>
<protein>
    <submittedName>
        <fullName evidence="1">Uncharacterized protein</fullName>
    </submittedName>
</protein>
<gene>
    <name evidence="1" type="ORF">A3F19_01215</name>
</gene>
<evidence type="ECO:0000313" key="1">
    <source>
        <dbReference type="EMBL" id="OGI79247.1"/>
    </source>
</evidence>
<dbReference type="EMBL" id="MFUJ01000020">
    <property type="protein sequence ID" value="OGI79247.1"/>
    <property type="molecule type" value="Genomic_DNA"/>
</dbReference>
<comment type="caution">
    <text evidence="1">The sequence shown here is derived from an EMBL/GenBank/DDBJ whole genome shotgun (WGS) entry which is preliminary data.</text>
</comment>